<protein>
    <submittedName>
        <fullName evidence="2">Panacea domain-containing protein</fullName>
    </submittedName>
</protein>
<dbReference type="RefSeq" id="WP_228112469.1">
    <property type="nucleotide sequence ID" value="NZ_CP156893.1"/>
</dbReference>
<organism evidence="2 3">
    <name type="scientific">Segatella copri</name>
    <dbReference type="NCBI Taxonomy" id="165179"/>
    <lineage>
        <taxon>Bacteria</taxon>
        <taxon>Pseudomonadati</taxon>
        <taxon>Bacteroidota</taxon>
        <taxon>Bacteroidia</taxon>
        <taxon>Bacteroidales</taxon>
        <taxon>Prevotellaceae</taxon>
        <taxon>Segatella</taxon>
    </lineage>
</organism>
<feature type="domain" description="Antitoxin SocA-like Panacea" evidence="1">
    <location>
        <begin position="34"/>
        <end position="149"/>
    </location>
</feature>
<evidence type="ECO:0000313" key="2">
    <source>
        <dbReference type="EMBL" id="MCW4138996.1"/>
    </source>
</evidence>
<dbReference type="AlphaFoldDB" id="A0AAW5UK84"/>
<dbReference type="EMBL" id="JAPDVD010000003">
    <property type="protein sequence ID" value="MCW4138996.1"/>
    <property type="molecule type" value="Genomic_DNA"/>
</dbReference>
<accession>A0AAW5UK84</accession>
<evidence type="ECO:0000259" key="1">
    <source>
        <dbReference type="Pfam" id="PF13274"/>
    </source>
</evidence>
<dbReference type="InterPro" id="IPR025272">
    <property type="entry name" value="SocA_Panacea"/>
</dbReference>
<evidence type="ECO:0000313" key="3">
    <source>
        <dbReference type="Proteomes" id="UP001208620"/>
    </source>
</evidence>
<sequence length="191" mass="21450">MRSMNKMSAEDIAKLKAVALYVLDKCGETDFIHLFKIIYFAERNLYAKYGQHLVKDTFIAMEHGPVPSHLYDALKLMNGKGNNKDVKAISDSLLPAGGECAWFFVKAGEKPDLDELSKAEIEALDAAIDKYKNMDTKTLSELSHDSAWHEAWDKNHNAVMTSLNIAKAGDASNEFLEYLQEQEFIDSILEA</sequence>
<comment type="caution">
    <text evidence="2">The sequence shown here is derived from an EMBL/GenBank/DDBJ whole genome shotgun (WGS) entry which is preliminary data.</text>
</comment>
<dbReference type="Pfam" id="PF13274">
    <property type="entry name" value="SocA_Panacea"/>
    <property type="match status" value="1"/>
</dbReference>
<proteinExistence type="predicted"/>
<name>A0AAW5UK84_9BACT</name>
<gene>
    <name evidence="2" type="ORF">ONT01_14740</name>
</gene>
<reference evidence="2" key="1">
    <citation type="submission" date="2022-11" db="EMBL/GenBank/DDBJ databases">
        <title>Genomic repertoires linked with pathogenic potency of arthritogenic Prevotella copri isolated from the gut of rheumatoid arthritis patients.</title>
        <authorList>
            <person name="Nii T."/>
            <person name="Maeda Y."/>
            <person name="Motooka D."/>
            <person name="Naito M."/>
            <person name="Matsumoto Y."/>
            <person name="Ogawa T."/>
            <person name="Oguro-Igashira E."/>
            <person name="Kishikawa T."/>
            <person name="Yamashita M."/>
            <person name="Koizumi S."/>
            <person name="Kurakawa T."/>
            <person name="Okumura R."/>
            <person name="Kayama H."/>
            <person name="Murakami M."/>
            <person name="Sakaguchi T."/>
            <person name="Das B."/>
            <person name="Nakamura S."/>
            <person name="Okada Y."/>
            <person name="Kumanogoh A."/>
            <person name="Takeda K."/>
        </authorList>
    </citation>
    <scope>NUCLEOTIDE SEQUENCE</scope>
    <source>
        <strain evidence="2">H105_2-2</strain>
    </source>
</reference>
<dbReference type="Proteomes" id="UP001208620">
    <property type="component" value="Unassembled WGS sequence"/>
</dbReference>